<evidence type="ECO:0000313" key="2">
    <source>
        <dbReference type="EMBL" id="KAK1266781.1"/>
    </source>
</evidence>
<dbReference type="Gene3D" id="1.10.287.110">
    <property type="entry name" value="DnaJ domain"/>
    <property type="match status" value="1"/>
</dbReference>
<gene>
    <name evidence="2" type="ORF">QJS04_geneDACA000736</name>
</gene>
<protein>
    <submittedName>
        <fullName evidence="2">Chaperone protein dnaJ 49</fullName>
    </submittedName>
</protein>
<dbReference type="GO" id="GO:0009507">
    <property type="term" value="C:chloroplast"/>
    <property type="evidence" value="ECO:0007669"/>
    <property type="project" value="TreeGrafter"/>
</dbReference>
<dbReference type="Pfam" id="PF00226">
    <property type="entry name" value="DnaJ"/>
    <property type="match status" value="1"/>
</dbReference>
<dbReference type="InterPro" id="IPR036869">
    <property type="entry name" value="J_dom_sf"/>
</dbReference>
<sequence>MTSVVAALVSARPPHNYQPKQAKPCTIRCSSTATLGSSRRETNNNLYKVLSLESENVGAEEIKKAYRTMAQRYHPDVCSPSTREESTRMFVELRRAYEMLSDPASRRRYDYELGLVGSGSGHRSSGFERERWEEQLRGLWWRSEARRMRRTK</sequence>
<dbReference type="Proteomes" id="UP001179952">
    <property type="component" value="Unassembled WGS sequence"/>
</dbReference>
<dbReference type="PROSITE" id="PS00636">
    <property type="entry name" value="DNAJ_1"/>
    <property type="match status" value="1"/>
</dbReference>
<keyword evidence="3" id="KW-1185">Reference proteome</keyword>
<dbReference type="CDD" id="cd06257">
    <property type="entry name" value="DnaJ"/>
    <property type="match status" value="1"/>
</dbReference>
<proteinExistence type="predicted"/>
<dbReference type="GO" id="GO:0005783">
    <property type="term" value="C:endoplasmic reticulum"/>
    <property type="evidence" value="ECO:0007669"/>
    <property type="project" value="UniProtKB-ARBA"/>
</dbReference>
<dbReference type="PROSITE" id="PS50076">
    <property type="entry name" value="DNAJ_2"/>
    <property type="match status" value="1"/>
</dbReference>
<dbReference type="InterPro" id="IPR001623">
    <property type="entry name" value="DnaJ_domain"/>
</dbReference>
<dbReference type="SUPFAM" id="SSF46565">
    <property type="entry name" value="Chaperone J-domain"/>
    <property type="match status" value="1"/>
</dbReference>
<dbReference type="PANTHER" id="PTHR45090">
    <property type="entry name" value="CHAPERONE PROTEIN DNAJ 20 CHLOROPLASTIC"/>
    <property type="match status" value="1"/>
</dbReference>
<dbReference type="PRINTS" id="PR00625">
    <property type="entry name" value="JDOMAIN"/>
</dbReference>
<organism evidence="2 3">
    <name type="scientific">Acorus gramineus</name>
    <name type="common">Dwarf sweet flag</name>
    <dbReference type="NCBI Taxonomy" id="55184"/>
    <lineage>
        <taxon>Eukaryota</taxon>
        <taxon>Viridiplantae</taxon>
        <taxon>Streptophyta</taxon>
        <taxon>Embryophyta</taxon>
        <taxon>Tracheophyta</taxon>
        <taxon>Spermatophyta</taxon>
        <taxon>Magnoliopsida</taxon>
        <taxon>Liliopsida</taxon>
        <taxon>Acoraceae</taxon>
        <taxon>Acorus</taxon>
    </lineage>
</organism>
<reference evidence="2" key="1">
    <citation type="journal article" date="2023" name="Nat. Commun.">
        <title>Diploid and tetraploid genomes of Acorus and the evolution of monocots.</title>
        <authorList>
            <person name="Ma L."/>
            <person name="Liu K.W."/>
            <person name="Li Z."/>
            <person name="Hsiao Y.Y."/>
            <person name="Qi Y."/>
            <person name="Fu T."/>
            <person name="Tang G.D."/>
            <person name="Zhang D."/>
            <person name="Sun W.H."/>
            <person name="Liu D.K."/>
            <person name="Li Y."/>
            <person name="Chen G.Z."/>
            <person name="Liu X.D."/>
            <person name="Liao X.Y."/>
            <person name="Jiang Y.T."/>
            <person name="Yu X."/>
            <person name="Hao Y."/>
            <person name="Huang J."/>
            <person name="Zhao X.W."/>
            <person name="Ke S."/>
            <person name="Chen Y.Y."/>
            <person name="Wu W.L."/>
            <person name="Hsu J.L."/>
            <person name="Lin Y.F."/>
            <person name="Huang M.D."/>
            <person name="Li C.Y."/>
            <person name="Huang L."/>
            <person name="Wang Z.W."/>
            <person name="Zhao X."/>
            <person name="Zhong W.Y."/>
            <person name="Peng D.H."/>
            <person name="Ahmad S."/>
            <person name="Lan S."/>
            <person name="Zhang J.S."/>
            <person name="Tsai W.C."/>
            <person name="Van de Peer Y."/>
            <person name="Liu Z.J."/>
        </authorList>
    </citation>
    <scope>NUCLEOTIDE SEQUENCE</scope>
    <source>
        <strain evidence="2">SCP</strain>
    </source>
</reference>
<dbReference type="InterPro" id="IPR053232">
    <property type="entry name" value="DnaJ_C/III_chloroplastic"/>
</dbReference>
<evidence type="ECO:0000259" key="1">
    <source>
        <dbReference type="PROSITE" id="PS50076"/>
    </source>
</evidence>
<dbReference type="PANTHER" id="PTHR45090:SF3">
    <property type="entry name" value="OS09G0368800 PROTEIN"/>
    <property type="match status" value="1"/>
</dbReference>
<dbReference type="AlphaFoldDB" id="A0AAV9AS97"/>
<dbReference type="EMBL" id="JAUJYN010000007">
    <property type="protein sequence ID" value="KAK1266781.1"/>
    <property type="molecule type" value="Genomic_DNA"/>
</dbReference>
<feature type="domain" description="J" evidence="1">
    <location>
        <begin position="45"/>
        <end position="113"/>
    </location>
</feature>
<reference evidence="2" key="2">
    <citation type="submission" date="2023-06" db="EMBL/GenBank/DDBJ databases">
        <authorList>
            <person name="Ma L."/>
            <person name="Liu K.-W."/>
            <person name="Li Z."/>
            <person name="Hsiao Y.-Y."/>
            <person name="Qi Y."/>
            <person name="Fu T."/>
            <person name="Tang G."/>
            <person name="Zhang D."/>
            <person name="Sun W.-H."/>
            <person name="Liu D.-K."/>
            <person name="Li Y."/>
            <person name="Chen G.-Z."/>
            <person name="Liu X.-D."/>
            <person name="Liao X.-Y."/>
            <person name="Jiang Y.-T."/>
            <person name="Yu X."/>
            <person name="Hao Y."/>
            <person name="Huang J."/>
            <person name="Zhao X.-W."/>
            <person name="Ke S."/>
            <person name="Chen Y.-Y."/>
            <person name="Wu W.-L."/>
            <person name="Hsu J.-L."/>
            <person name="Lin Y.-F."/>
            <person name="Huang M.-D."/>
            <person name="Li C.-Y."/>
            <person name="Huang L."/>
            <person name="Wang Z.-W."/>
            <person name="Zhao X."/>
            <person name="Zhong W.-Y."/>
            <person name="Peng D.-H."/>
            <person name="Ahmad S."/>
            <person name="Lan S."/>
            <person name="Zhang J.-S."/>
            <person name="Tsai W.-C."/>
            <person name="Van De Peer Y."/>
            <person name="Liu Z.-J."/>
        </authorList>
    </citation>
    <scope>NUCLEOTIDE SEQUENCE</scope>
    <source>
        <strain evidence="2">SCP</strain>
        <tissue evidence="2">Leaves</tissue>
    </source>
</reference>
<dbReference type="SMART" id="SM00271">
    <property type="entry name" value="DnaJ"/>
    <property type="match status" value="1"/>
</dbReference>
<accession>A0AAV9AS97</accession>
<evidence type="ECO:0000313" key="3">
    <source>
        <dbReference type="Proteomes" id="UP001179952"/>
    </source>
</evidence>
<dbReference type="InterPro" id="IPR018253">
    <property type="entry name" value="DnaJ_domain_CS"/>
</dbReference>
<name>A0AAV9AS97_ACOGR</name>
<comment type="caution">
    <text evidence="2">The sequence shown here is derived from an EMBL/GenBank/DDBJ whole genome shotgun (WGS) entry which is preliminary data.</text>
</comment>